<sequence>MATETTVNFRYEFDRDEVAEIVNCNRRHGFAIVKGLLPAGMVEMLKAEVRRILESIVQSKGLVTHTHDHYIEYSPVYASLMTYEPYMRIARALCDDEPMTVNRSAAIYKKAGCGPMAWHTDWGPLEHQYNTNNVLNNSGASSMWFYLNGIDDVRGGLAIIPDSHTEDWPAPEGFEFTPHKKSFYAKGSEPRPHLQMDDVPGAMPVIAGPGDMIVFAERTYHGVYPHRGSETRLSCGMSFRKRSYKPEQTWPLSESAKQFIHFCPPEAKPFVEGYLGMGGDWKGAPTR</sequence>
<dbReference type="PANTHER" id="PTHR20883:SF48">
    <property type="entry name" value="ECTOINE DIOXYGENASE"/>
    <property type="match status" value="1"/>
</dbReference>
<reference evidence="1 2" key="1">
    <citation type="submission" date="2019-05" db="EMBL/GenBank/DDBJ databases">
        <title>We sequenced the genome of Paenibacillus hemerocallicola KCTC 33185 for further insight into its adaptation and study the phylogeny of Paenibacillus.</title>
        <authorList>
            <person name="Narsing Rao M.P."/>
        </authorList>
    </citation>
    <scope>NUCLEOTIDE SEQUENCE [LARGE SCALE GENOMIC DNA]</scope>
    <source>
        <strain evidence="1 2">KCTC 33185</strain>
    </source>
</reference>
<dbReference type="AlphaFoldDB" id="A0A5C4T7M8"/>
<dbReference type="RefSeq" id="WP_139603443.1">
    <property type="nucleotide sequence ID" value="NZ_VDCQ01000022.1"/>
</dbReference>
<dbReference type="GO" id="GO:0005506">
    <property type="term" value="F:iron ion binding"/>
    <property type="evidence" value="ECO:0007669"/>
    <property type="project" value="UniProtKB-ARBA"/>
</dbReference>
<keyword evidence="1" id="KW-0560">Oxidoreductase</keyword>
<dbReference type="EMBL" id="VDCQ01000022">
    <property type="protein sequence ID" value="TNJ65103.1"/>
    <property type="molecule type" value="Genomic_DNA"/>
</dbReference>
<evidence type="ECO:0000313" key="2">
    <source>
        <dbReference type="Proteomes" id="UP000307943"/>
    </source>
</evidence>
<accession>A0A5C4T7M8</accession>
<dbReference type="SUPFAM" id="SSF51197">
    <property type="entry name" value="Clavaminate synthase-like"/>
    <property type="match status" value="1"/>
</dbReference>
<protein>
    <submittedName>
        <fullName evidence="1">Phytanoyl-CoA dioxygenase family protein</fullName>
    </submittedName>
</protein>
<comment type="caution">
    <text evidence="1">The sequence shown here is derived from an EMBL/GenBank/DDBJ whole genome shotgun (WGS) entry which is preliminary data.</text>
</comment>
<dbReference type="Pfam" id="PF05721">
    <property type="entry name" value="PhyH"/>
    <property type="match status" value="1"/>
</dbReference>
<dbReference type="PANTHER" id="PTHR20883">
    <property type="entry name" value="PHYTANOYL-COA DIOXYGENASE DOMAIN CONTAINING 1"/>
    <property type="match status" value="1"/>
</dbReference>
<dbReference type="Gene3D" id="2.60.120.620">
    <property type="entry name" value="q2cbj1_9rhob like domain"/>
    <property type="match status" value="1"/>
</dbReference>
<keyword evidence="2" id="KW-1185">Reference proteome</keyword>
<dbReference type="Proteomes" id="UP000307943">
    <property type="component" value="Unassembled WGS sequence"/>
</dbReference>
<keyword evidence="1" id="KW-0223">Dioxygenase</keyword>
<name>A0A5C4T7M8_9BACL</name>
<dbReference type="InterPro" id="IPR008775">
    <property type="entry name" value="Phytyl_CoA_dOase-like"/>
</dbReference>
<dbReference type="GO" id="GO:0016706">
    <property type="term" value="F:2-oxoglutarate-dependent dioxygenase activity"/>
    <property type="evidence" value="ECO:0007669"/>
    <property type="project" value="UniProtKB-ARBA"/>
</dbReference>
<proteinExistence type="predicted"/>
<organism evidence="1 2">
    <name type="scientific">Paenibacillus hemerocallicola</name>
    <dbReference type="NCBI Taxonomy" id="1172614"/>
    <lineage>
        <taxon>Bacteria</taxon>
        <taxon>Bacillati</taxon>
        <taxon>Bacillota</taxon>
        <taxon>Bacilli</taxon>
        <taxon>Bacillales</taxon>
        <taxon>Paenibacillaceae</taxon>
        <taxon>Paenibacillus</taxon>
    </lineage>
</organism>
<evidence type="ECO:0000313" key="1">
    <source>
        <dbReference type="EMBL" id="TNJ65103.1"/>
    </source>
</evidence>
<gene>
    <name evidence="1" type="ORF">FE784_17115</name>
</gene>
<dbReference type="OrthoDB" id="2533724at2"/>